<dbReference type="EMBL" id="AJ627388">
    <property type="protein sequence ID" value="CAF28503.1"/>
    <property type="molecule type" value="Genomic_DNA"/>
</dbReference>
<sequence>MGKKNYVLMKFFQNEDFKTQFLNGKIYCNPAALYRKLEKNGIGDRCESVIFSHYKGSEQFDGIKLTMGLGSEFYKNEMNIYDYDTFIMRQTGETDSWLNCWYLLEVTTTEPTKLIQDLDRMLTEFGEYAILLNMNNFEEFLQRIKKYSTKSVDFCRVTYTDNPLKLNKTHKLSHYSYQNEFRFMFGQCDHRCVKAYDDLIVPGGFRDLVMDGFWLQLDDLEGNCWQRYFK</sequence>
<protein>
    <submittedName>
        <fullName evidence="2">Uncharacterized protein api29</fullName>
    </submittedName>
</protein>
<dbReference type="RefSeq" id="WP_032466044.1">
    <property type="nucleotide sequence ID" value="NZ_AP031368.1"/>
</dbReference>
<dbReference type="Proteomes" id="UP000268669">
    <property type="component" value="Chromosome"/>
</dbReference>
<reference evidence="2" key="2">
    <citation type="journal article" date="2004" name="Infect. Immun.">
        <title>YAPI, a new Yersinia pseudotuberculosis pathogenicity island.</title>
        <authorList>
            <person name="Collyn F."/>
            <person name="Billault A."/>
            <person name="Mullet C."/>
            <person name="Simonet M."/>
            <person name="Marceau M."/>
        </authorList>
    </citation>
    <scope>NUCLEOTIDE SEQUENCE</scope>
    <source>
        <strain evidence="2">32777</strain>
    </source>
</reference>
<evidence type="ECO:0000313" key="2">
    <source>
        <dbReference type="EMBL" id="CAF28503.1"/>
    </source>
</evidence>
<dbReference type="EMBL" id="CP033713">
    <property type="protein sequence ID" value="AYW90850.1"/>
    <property type="molecule type" value="Genomic_DNA"/>
</dbReference>
<accession>Q6EVV0</accession>
<organism evidence="2">
    <name type="scientific">Yersinia pseudotuberculosis</name>
    <dbReference type="NCBI Taxonomy" id="633"/>
    <lineage>
        <taxon>Bacteria</taxon>
        <taxon>Pseudomonadati</taxon>
        <taxon>Pseudomonadota</taxon>
        <taxon>Gammaproteobacteria</taxon>
        <taxon>Enterobacterales</taxon>
        <taxon>Yersiniaceae</taxon>
        <taxon>Yersinia</taxon>
    </lineage>
</organism>
<reference evidence="1 3" key="3">
    <citation type="submission" date="2018-11" db="EMBL/GenBank/DDBJ databases">
        <title>FDA dAtabase for Regulatory Grade micrObial Sequences (FDA-ARGOS): Supporting development and validation of Infectious Disease Dx tests.</title>
        <authorList>
            <person name="Bliska J."/>
            <person name="Cleland M.-M."/>
            <person name="Tallon L."/>
            <person name="Sadzewicz L."/>
            <person name="Zhao X."/>
            <person name="Vavikolanu K."/>
            <person name="Mehta A."/>
            <person name="Aluvathingal J."/>
            <person name="Nadendla S."/>
            <person name="Yan Y."/>
            <person name="Sichtig H."/>
        </authorList>
    </citation>
    <scope>NUCLEOTIDE SEQUENCE [LARGE SCALE GENOMIC DNA]</scope>
    <source>
        <strain evidence="1 3">FDAARGOS_581</strain>
    </source>
</reference>
<evidence type="ECO:0000313" key="3">
    <source>
        <dbReference type="Proteomes" id="UP000268669"/>
    </source>
</evidence>
<reference evidence="2" key="1">
    <citation type="journal article" date="2002" name="Infect. Immun.">
        <title>Yersinia pseudotuberculosis harbors a type IV pilus gene cluster that contributes to pathogenicity.</title>
        <authorList>
            <person name="Marceau M."/>
        </authorList>
    </citation>
    <scope>NUCLEOTIDE SEQUENCE</scope>
    <source>
        <strain evidence="2">32777</strain>
    </source>
</reference>
<name>Q6EVV0_YERPU</name>
<dbReference type="PATRIC" id="fig|633.45.peg.749"/>
<keyword evidence="3" id="KW-1185">Reference proteome</keyword>
<gene>
    <name evidence="2" type="primary">api29</name>
    <name evidence="1" type="ORF">EGX47_05575</name>
</gene>
<proteinExistence type="predicted"/>
<evidence type="ECO:0000313" key="1">
    <source>
        <dbReference type="EMBL" id="AYW90850.1"/>
    </source>
</evidence>
<dbReference type="AlphaFoldDB" id="Q6EVV0"/>